<accession>S3IIQ6</accession>
<dbReference type="Proteomes" id="UP000014585">
    <property type="component" value="Unassembled WGS sequence"/>
</dbReference>
<reference evidence="1 2" key="1">
    <citation type="submission" date="2013-04" db="EMBL/GenBank/DDBJ databases">
        <authorList>
            <person name="Weinstock G."/>
            <person name="Sodergren E."/>
            <person name="Lobos E.A."/>
            <person name="Fulton L."/>
            <person name="Fulton R."/>
            <person name="Courtney L."/>
            <person name="Fronick C."/>
            <person name="O'Laughlin M."/>
            <person name="Godfrey J."/>
            <person name="Wilson R.M."/>
            <person name="Miner T."/>
            <person name="Farmer C."/>
            <person name="Delehaunty K."/>
            <person name="Cordes M."/>
            <person name="Minx P."/>
            <person name="Tomlinson C."/>
            <person name="Chen J."/>
            <person name="Wollam A."/>
            <person name="Pepin K.H."/>
            <person name="Palsikar V.B."/>
            <person name="Zhang X."/>
            <person name="Suruliraj S."/>
            <person name="Perna N.T."/>
            <person name="Plunkett G."/>
            <person name="Warren W."/>
            <person name="Mitreva M."/>
            <person name="Mardis E.R."/>
            <person name="Wilson R.K."/>
        </authorList>
    </citation>
    <scope>NUCLEOTIDE SEQUENCE [LARGE SCALE GENOMIC DNA]</scope>
    <source>
        <strain evidence="1 2">DSM 4568</strain>
    </source>
</reference>
<comment type="caution">
    <text evidence="1">The sequence shown here is derived from an EMBL/GenBank/DDBJ whole genome shotgun (WGS) entry which is preliminary data.</text>
</comment>
<evidence type="ECO:0000313" key="1">
    <source>
        <dbReference type="EMBL" id="EPF12955.1"/>
    </source>
</evidence>
<proteinExistence type="predicted"/>
<protein>
    <submittedName>
        <fullName evidence="1">Uncharacterized protein</fullName>
    </submittedName>
</protein>
<dbReference type="AlphaFoldDB" id="S3IIQ6"/>
<gene>
    <name evidence="1" type="ORF">HMPREF0201_04558</name>
</gene>
<evidence type="ECO:0000313" key="2">
    <source>
        <dbReference type="Proteomes" id="UP000014585"/>
    </source>
</evidence>
<sequence>MSPANSDETQPVLPVKAELPDYPAARIKTCDNAVYSAGIRIS</sequence>
<organism evidence="1 2">
    <name type="scientific">Cedecea davisae DSM 4568</name>
    <dbReference type="NCBI Taxonomy" id="566551"/>
    <lineage>
        <taxon>Bacteria</taxon>
        <taxon>Pseudomonadati</taxon>
        <taxon>Pseudomonadota</taxon>
        <taxon>Gammaproteobacteria</taxon>
        <taxon>Enterobacterales</taxon>
        <taxon>Enterobacteriaceae</taxon>
        <taxon>Cedecea</taxon>
    </lineage>
</organism>
<dbReference type="PATRIC" id="fig|566551.4.peg.4166"/>
<dbReference type="EMBL" id="ATDT01000038">
    <property type="protein sequence ID" value="EPF12955.1"/>
    <property type="molecule type" value="Genomic_DNA"/>
</dbReference>
<name>S3IIQ6_9ENTR</name>
<dbReference type="STRING" id="566551.HMPREF0201_04558"/>
<dbReference type="HOGENOM" id="CLU_3249042_0_0_6"/>